<proteinExistence type="predicted"/>
<gene>
    <name evidence="3" type="ORF">K503DRAFT_529942</name>
</gene>
<dbReference type="AlphaFoldDB" id="A0A1B7ML48"/>
<sequence length="282" mass="31346">MAAGFISLPSELICHILLLLTPKDICHCAMTCKTVCAAARDSVHIQYKLELYAQGFTETAALDLVDFSTKMSSLKKLASLWRTDFYTKPVFEEVVGPVNNQVLSGKQHVKCGLWWTMANSNLCIRDCNANGKLSQTWSTHSLTTGGRFLKSVIVDPLQDLLIIVSSLSFIVIDAVQDYQVFMVEFRLASSNLPHPDSACAFLECTHTPDAPGQYASYVMDELAICGDRIVVLYRIHPAQDLFIQVIDWRKGHAKSCPTPFIPRHCSIAQRLAQTLCLDTCPC</sequence>
<name>A0A1B7ML48_9AGAM</name>
<dbReference type="Pfam" id="PF12937">
    <property type="entry name" value="F-box-like"/>
    <property type="match status" value="1"/>
</dbReference>
<reference evidence="3 4" key="1">
    <citation type="submission" date="2016-06" db="EMBL/GenBank/DDBJ databases">
        <title>Comparative genomics of the ectomycorrhizal sister species Rhizopogon vinicolor and Rhizopogon vesiculosus (Basidiomycota: Boletales) reveals a divergence of the mating type B locus.</title>
        <authorList>
            <consortium name="DOE Joint Genome Institute"/>
            <person name="Mujic A.B."/>
            <person name="Kuo A."/>
            <person name="Tritt A."/>
            <person name="Lipzen A."/>
            <person name="Chen C."/>
            <person name="Johnson J."/>
            <person name="Sharma A."/>
            <person name="Barry K."/>
            <person name="Grigoriev I.V."/>
            <person name="Spatafora J.W."/>
        </authorList>
    </citation>
    <scope>NUCLEOTIDE SEQUENCE [LARGE SCALE GENOMIC DNA]</scope>
    <source>
        <strain evidence="3 4">AM-OR11-026</strain>
    </source>
</reference>
<dbReference type="InterPro" id="IPR036047">
    <property type="entry name" value="F-box-like_dom_sf"/>
</dbReference>
<dbReference type="OrthoDB" id="2745718at2759"/>
<dbReference type="SMART" id="SM00256">
    <property type="entry name" value="FBOX"/>
    <property type="match status" value="1"/>
</dbReference>
<evidence type="ECO:0000313" key="4">
    <source>
        <dbReference type="Proteomes" id="UP000092154"/>
    </source>
</evidence>
<feature type="domain" description="F-box" evidence="2">
    <location>
        <begin position="8"/>
        <end position="48"/>
    </location>
</feature>
<dbReference type="InParanoid" id="A0A1B7ML48"/>
<dbReference type="Gene3D" id="1.20.1280.50">
    <property type="match status" value="1"/>
</dbReference>
<feature type="chain" id="PRO_5008597433" description="F-box domain-containing protein" evidence="1">
    <location>
        <begin position="29"/>
        <end position="282"/>
    </location>
</feature>
<keyword evidence="1" id="KW-0732">Signal</keyword>
<organism evidence="3 4">
    <name type="scientific">Rhizopogon vinicolor AM-OR11-026</name>
    <dbReference type="NCBI Taxonomy" id="1314800"/>
    <lineage>
        <taxon>Eukaryota</taxon>
        <taxon>Fungi</taxon>
        <taxon>Dikarya</taxon>
        <taxon>Basidiomycota</taxon>
        <taxon>Agaricomycotina</taxon>
        <taxon>Agaricomycetes</taxon>
        <taxon>Agaricomycetidae</taxon>
        <taxon>Boletales</taxon>
        <taxon>Suillineae</taxon>
        <taxon>Rhizopogonaceae</taxon>
        <taxon>Rhizopogon</taxon>
    </lineage>
</organism>
<feature type="signal peptide" evidence="1">
    <location>
        <begin position="1"/>
        <end position="28"/>
    </location>
</feature>
<evidence type="ECO:0000256" key="1">
    <source>
        <dbReference type="SAM" id="SignalP"/>
    </source>
</evidence>
<evidence type="ECO:0000313" key="3">
    <source>
        <dbReference type="EMBL" id="OAX33338.1"/>
    </source>
</evidence>
<dbReference type="InterPro" id="IPR001810">
    <property type="entry name" value="F-box_dom"/>
</dbReference>
<evidence type="ECO:0000259" key="2">
    <source>
        <dbReference type="SMART" id="SM00256"/>
    </source>
</evidence>
<keyword evidence="4" id="KW-1185">Reference proteome</keyword>
<dbReference type="Proteomes" id="UP000092154">
    <property type="component" value="Unassembled WGS sequence"/>
</dbReference>
<dbReference type="SUPFAM" id="SSF81383">
    <property type="entry name" value="F-box domain"/>
    <property type="match status" value="1"/>
</dbReference>
<dbReference type="STRING" id="1314800.A0A1B7ML48"/>
<dbReference type="EMBL" id="KV448787">
    <property type="protein sequence ID" value="OAX33338.1"/>
    <property type="molecule type" value="Genomic_DNA"/>
</dbReference>
<protein>
    <recommendedName>
        <fullName evidence="2">F-box domain-containing protein</fullName>
    </recommendedName>
</protein>
<accession>A0A1B7ML48</accession>